<gene>
    <name evidence="2" type="ORF">CIHG_08531</name>
</gene>
<dbReference type="AlphaFoldDB" id="A0A0J8S0G9"/>
<dbReference type="VEuPathDB" id="FungiDB:CIHG_08531"/>
<feature type="region of interest" description="Disordered" evidence="1">
    <location>
        <begin position="34"/>
        <end position="55"/>
    </location>
</feature>
<dbReference type="Proteomes" id="UP000054563">
    <property type="component" value="Unassembled WGS sequence"/>
</dbReference>
<evidence type="ECO:0000313" key="2">
    <source>
        <dbReference type="EMBL" id="KMU90875.1"/>
    </source>
</evidence>
<organism evidence="2 3">
    <name type="scientific">Coccidioides immitis H538.4</name>
    <dbReference type="NCBI Taxonomy" id="396776"/>
    <lineage>
        <taxon>Eukaryota</taxon>
        <taxon>Fungi</taxon>
        <taxon>Dikarya</taxon>
        <taxon>Ascomycota</taxon>
        <taxon>Pezizomycotina</taxon>
        <taxon>Eurotiomycetes</taxon>
        <taxon>Eurotiomycetidae</taxon>
        <taxon>Onygenales</taxon>
        <taxon>Onygenaceae</taxon>
        <taxon>Coccidioides</taxon>
    </lineage>
</organism>
<protein>
    <submittedName>
        <fullName evidence="2">Uncharacterized protein</fullName>
    </submittedName>
</protein>
<evidence type="ECO:0000256" key="1">
    <source>
        <dbReference type="SAM" id="MobiDB-lite"/>
    </source>
</evidence>
<dbReference type="EMBL" id="DS017027">
    <property type="protein sequence ID" value="KMU90875.1"/>
    <property type="molecule type" value="Genomic_DNA"/>
</dbReference>
<name>A0A0J8S0G9_COCIT</name>
<sequence>MVKAEYSSEYGPSLHAREFQELELEKLGLRRGMTDRGFDEQRRGSPGKQQEMVRGGQSLSIIQDSIGGSARVEKILGVFRNSVLRRGVEKRLPRIMTWCQWLLAKLPILNHKKEDDEPWDCET</sequence>
<evidence type="ECO:0000313" key="3">
    <source>
        <dbReference type="Proteomes" id="UP000054563"/>
    </source>
</evidence>
<accession>A0A0J8S0G9</accession>
<feature type="compositionally biased region" description="Basic and acidic residues" evidence="1">
    <location>
        <begin position="34"/>
        <end position="43"/>
    </location>
</feature>
<reference evidence="3" key="1">
    <citation type="journal article" date="2010" name="Genome Res.">
        <title>Population genomic sequencing of Coccidioides fungi reveals recent hybridization and transposon control.</title>
        <authorList>
            <person name="Neafsey D.E."/>
            <person name="Barker B.M."/>
            <person name="Sharpton T.J."/>
            <person name="Stajich J.E."/>
            <person name="Park D.J."/>
            <person name="Whiston E."/>
            <person name="Hung C.-Y."/>
            <person name="McMahan C."/>
            <person name="White J."/>
            <person name="Sykes S."/>
            <person name="Heiman D."/>
            <person name="Young S."/>
            <person name="Zeng Q."/>
            <person name="Abouelleil A."/>
            <person name="Aftuck L."/>
            <person name="Bessette D."/>
            <person name="Brown A."/>
            <person name="FitzGerald M."/>
            <person name="Lui A."/>
            <person name="Macdonald J.P."/>
            <person name="Priest M."/>
            <person name="Orbach M.J."/>
            <person name="Galgiani J.N."/>
            <person name="Kirkland T.N."/>
            <person name="Cole G.T."/>
            <person name="Birren B.W."/>
            <person name="Henn M.R."/>
            <person name="Taylor J.W."/>
            <person name="Rounsley S.D."/>
        </authorList>
    </citation>
    <scope>NUCLEOTIDE SEQUENCE [LARGE SCALE GENOMIC DNA]</scope>
    <source>
        <strain evidence="3">H538.4</strain>
    </source>
</reference>
<proteinExistence type="predicted"/>